<feature type="transmembrane region" description="Helical" evidence="7">
    <location>
        <begin position="95"/>
        <end position="112"/>
    </location>
</feature>
<dbReference type="RefSeq" id="WP_069441149.1">
    <property type="nucleotide sequence ID" value="NZ_LPWF01000016.1"/>
</dbReference>
<organism evidence="8 9">
    <name type="scientific">Methyloceanibacter superfactus</name>
    <dbReference type="NCBI Taxonomy" id="1774969"/>
    <lineage>
        <taxon>Bacteria</taxon>
        <taxon>Pseudomonadati</taxon>
        <taxon>Pseudomonadota</taxon>
        <taxon>Alphaproteobacteria</taxon>
        <taxon>Hyphomicrobiales</taxon>
        <taxon>Hyphomicrobiaceae</taxon>
        <taxon>Methyloceanibacter</taxon>
    </lineage>
</organism>
<keyword evidence="4 7" id="KW-0812">Transmembrane</keyword>
<keyword evidence="3" id="KW-1003">Cell membrane</keyword>
<sequence length="153" mass="16829">MSMLINSLEAGRRLAERIPYSIVALVARLAAASVFWRSGQTKVEGFHITDNTFFLFAEEYKVPLLPPDLAAYLTTFAEHIFSVGLIVGLASRLSALGLILMTLVIQVFIYPQGWPEHILWFAALLLILARGPGAISLDHLIWSRAEGAPAPAR</sequence>
<dbReference type="Pfam" id="PF07681">
    <property type="entry name" value="DoxX"/>
    <property type="match status" value="1"/>
</dbReference>
<reference evidence="8 9" key="1">
    <citation type="journal article" date="2016" name="Environ. Microbiol.">
        <title>New Methyloceanibacter diversity from North Sea sediments includes methanotroph containing solely the soluble methane monooxygenase.</title>
        <authorList>
            <person name="Vekeman B."/>
            <person name="Kerckhof F.M."/>
            <person name="Cremers G."/>
            <person name="de Vos P."/>
            <person name="Vandamme P."/>
            <person name="Boon N."/>
            <person name="Op den Camp H.J."/>
            <person name="Heylen K."/>
        </authorList>
    </citation>
    <scope>NUCLEOTIDE SEQUENCE [LARGE SCALE GENOMIC DNA]</scope>
    <source>
        <strain evidence="8 9">R-67175</strain>
    </source>
</reference>
<evidence type="ECO:0000256" key="4">
    <source>
        <dbReference type="ARBA" id="ARBA00022692"/>
    </source>
</evidence>
<evidence type="ECO:0000313" key="8">
    <source>
        <dbReference type="EMBL" id="ODR99602.1"/>
    </source>
</evidence>
<dbReference type="STRING" id="1774969.AUC69_08175"/>
<keyword evidence="5 7" id="KW-1133">Transmembrane helix</keyword>
<protein>
    <submittedName>
        <fullName evidence="8">DoxX family protein</fullName>
    </submittedName>
</protein>
<dbReference type="InterPro" id="IPR051907">
    <property type="entry name" value="DoxX-like_oxidoreductase"/>
</dbReference>
<dbReference type="AlphaFoldDB" id="A0A1E3W1E4"/>
<dbReference type="PANTHER" id="PTHR33452:SF1">
    <property type="entry name" value="INNER MEMBRANE PROTEIN YPHA-RELATED"/>
    <property type="match status" value="1"/>
</dbReference>
<feature type="transmembrane region" description="Helical" evidence="7">
    <location>
        <begin position="118"/>
        <end position="137"/>
    </location>
</feature>
<evidence type="ECO:0000256" key="7">
    <source>
        <dbReference type="SAM" id="Phobius"/>
    </source>
</evidence>
<accession>A0A1E3W1E4</accession>
<name>A0A1E3W1E4_9HYPH</name>
<evidence type="ECO:0000256" key="3">
    <source>
        <dbReference type="ARBA" id="ARBA00022475"/>
    </source>
</evidence>
<evidence type="ECO:0000256" key="6">
    <source>
        <dbReference type="ARBA" id="ARBA00023136"/>
    </source>
</evidence>
<dbReference type="PANTHER" id="PTHR33452">
    <property type="entry name" value="OXIDOREDUCTASE CATD-RELATED"/>
    <property type="match status" value="1"/>
</dbReference>
<keyword evidence="9" id="KW-1185">Reference proteome</keyword>
<comment type="subcellular location">
    <subcellularLocation>
        <location evidence="1">Cell membrane</location>
        <topology evidence="1">Multi-pass membrane protein</topology>
    </subcellularLocation>
</comment>
<dbReference type="InterPro" id="IPR032808">
    <property type="entry name" value="DoxX"/>
</dbReference>
<comment type="caution">
    <text evidence="8">The sequence shown here is derived from an EMBL/GenBank/DDBJ whole genome shotgun (WGS) entry which is preliminary data.</text>
</comment>
<feature type="transmembrane region" description="Helical" evidence="7">
    <location>
        <begin position="69"/>
        <end position="88"/>
    </location>
</feature>
<evidence type="ECO:0000256" key="2">
    <source>
        <dbReference type="ARBA" id="ARBA00006679"/>
    </source>
</evidence>
<dbReference type="GO" id="GO:0005886">
    <property type="term" value="C:plasma membrane"/>
    <property type="evidence" value="ECO:0007669"/>
    <property type="project" value="UniProtKB-SubCell"/>
</dbReference>
<dbReference type="EMBL" id="LPWF01000016">
    <property type="protein sequence ID" value="ODR99602.1"/>
    <property type="molecule type" value="Genomic_DNA"/>
</dbReference>
<evidence type="ECO:0000256" key="1">
    <source>
        <dbReference type="ARBA" id="ARBA00004651"/>
    </source>
</evidence>
<proteinExistence type="inferred from homology"/>
<comment type="similarity">
    <text evidence="2">Belongs to the DoxX family.</text>
</comment>
<gene>
    <name evidence="8" type="ORF">AUC69_08175</name>
</gene>
<evidence type="ECO:0000256" key="5">
    <source>
        <dbReference type="ARBA" id="ARBA00022989"/>
    </source>
</evidence>
<keyword evidence="6 7" id="KW-0472">Membrane</keyword>
<dbReference type="Proteomes" id="UP000094472">
    <property type="component" value="Unassembled WGS sequence"/>
</dbReference>
<evidence type="ECO:0000313" key="9">
    <source>
        <dbReference type="Proteomes" id="UP000094472"/>
    </source>
</evidence>